<gene>
    <name evidence="1" type="ORF">NSCI0253_LOCUS17274</name>
</gene>
<organism evidence="1">
    <name type="scientific">Noctiluca scintillans</name>
    <name type="common">Sea sparkle</name>
    <name type="synonym">Red tide dinoflagellate</name>
    <dbReference type="NCBI Taxonomy" id="2966"/>
    <lineage>
        <taxon>Eukaryota</taxon>
        <taxon>Sar</taxon>
        <taxon>Alveolata</taxon>
        <taxon>Dinophyceae</taxon>
        <taxon>Noctilucales</taxon>
        <taxon>Noctilucaceae</taxon>
        <taxon>Noctiluca</taxon>
    </lineage>
</organism>
<protein>
    <submittedName>
        <fullName evidence="1">Uncharacterized protein</fullName>
    </submittedName>
</protein>
<reference evidence="1" key="1">
    <citation type="submission" date="2021-01" db="EMBL/GenBank/DDBJ databases">
        <authorList>
            <person name="Corre E."/>
            <person name="Pelletier E."/>
            <person name="Niang G."/>
            <person name="Scheremetjew M."/>
            <person name="Finn R."/>
            <person name="Kale V."/>
            <person name="Holt S."/>
            <person name="Cochrane G."/>
            <person name="Meng A."/>
            <person name="Brown T."/>
            <person name="Cohen L."/>
        </authorList>
    </citation>
    <scope>NUCLEOTIDE SEQUENCE</scope>
</reference>
<dbReference type="AlphaFoldDB" id="A0A7S1A5B8"/>
<sequence>MEERVFPHGQLVVAREEQVPLEGVHENGNFQFGAERLFGDEDVDDQHEKEMSATPDLDKWRATLQVAFLGGDVVDVLLSACSLVSDVKSSVQLANRLQHNMQLVLISGGRLLLDSETALPLMGRNVTAVVTRRDLDPAAAAHLKESTGKEEGDVLDLLEFTMDFRDSEMKLVADILMVVQPRRVIFSGALEGSSLEVLSSEITVDLDLETLQIRAPVPEKLNLLASILRRCPLLRACYICGELEAVHVAGLRSEFAAQIVI</sequence>
<accession>A0A7S1A5B8</accession>
<name>A0A7S1A5B8_NOCSC</name>
<evidence type="ECO:0000313" key="1">
    <source>
        <dbReference type="EMBL" id="CAD8842926.1"/>
    </source>
</evidence>
<proteinExistence type="predicted"/>
<dbReference type="EMBL" id="HBFQ01024436">
    <property type="protein sequence ID" value="CAD8842926.1"/>
    <property type="molecule type" value="Transcribed_RNA"/>
</dbReference>